<comment type="caution">
    <text evidence="1">The sequence shown here is derived from an EMBL/GenBank/DDBJ whole genome shotgun (WGS) entry which is preliminary data.</text>
</comment>
<organism evidence="1 2">
    <name type="scientific">Artomyces pyxidatus</name>
    <dbReference type="NCBI Taxonomy" id="48021"/>
    <lineage>
        <taxon>Eukaryota</taxon>
        <taxon>Fungi</taxon>
        <taxon>Dikarya</taxon>
        <taxon>Basidiomycota</taxon>
        <taxon>Agaricomycotina</taxon>
        <taxon>Agaricomycetes</taxon>
        <taxon>Russulales</taxon>
        <taxon>Auriscalpiaceae</taxon>
        <taxon>Artomyces</taxon>
    </lineage>
</organism>
<accession>A0ACB8TAD1</accession>
<reference evidence="1" key="2">
    <citation type="journal article" date="2022" name="New Phytol.">
        <title>Evolutionary transition to the ectomycorrhizal habit in the genomes of a hyperdiverse lineage of mushroom-forming fungi.</title>
        <authorList>
            <person name="Looney B."/>
            <person name="Miyauchi S."/>
            <person name="Morin E."/>
            <person name="Drula E."/>
            <person name="Courty P.E."/>
            <person name="Kohler A."/>
            <person name="Kuo A."/>
            <person name="LaButti K."/>
            <person name="Pangilinan J."/>
            <person name="Lipzen A."/>
            <person name="Riley R."/>
            <person name="Andreopoulos W."/>
            <person name="He G."/>
            <person name="Johnson J."/>
            <person name="Nolan M."/>
            <person name="Tritt A."/>
            <person name="Barry K.W."/>
            <person name="Grigoriev I.V."/>
            <person name="Nagy L.G."/>
            <person name="Hibbett D."/>
            <person name="Henrissat B."/>
            <person name="Matheny P.B."/>
            <person name="Labbe J."/>
            <person name="Martin F.M."/>
        </authorList>
    </citation>
    <scope>NUCLEOTIDE SEQUENCE</scope>
    <source>
        <strain evidence="1">HHB10654</strain>
    </source>
</reference>
<dbReference type="Proteomes" id="UP000814140">
    <property type="component" value="Unassembled WGS sequence"/>
</dbReference>
<evidence type="ECO:0000313" key="2">
    <source>
        <dbReference type="Proteomes" id="UP000814140"/>
    </source>
</evidence>
<reference evidence="1" key="1">
    <citation type="submission" date="2021-03" db="EMBL/GenBank/DDBJ databases">
        <authorList>
            <consortium name="DOE Joint Genome Institute"/>
            <person name="Ahrendt S."/>
            <person name="Looney B.P."/>
            <person name="Miyauchi S."/>
            <person name="Morin E."/>
            <person name="Drula E."/>
            <person name="Courty P.E."/>
            <person name="Chicoki N."/>
            <person name="Fauchery L."/>
            <person name="Kohler A."/>
            <person name="Kuo A."/>
            <person name="Labutti K."/>
            <person name="Pangilinan J."/>
            <person name="Lipzen A."/>
            <person name="Riley R."/>
            <person name="Andreopoulos W."/>
            <person name="He G."/>
            <person name="Johnson J."/>
            <person name="Barry K.W."/>
            <person name="Grigoriev I.V."/>
            <person name="Nagy L."/>
            <person name="Hibbett D."/>
            <person name="Henrissat B."/>
            <person name="Matheny P.B."/>
            <person name="Labbe J."/>
            <person name="Martin F."/>
        </authorList>
    </citation>
    <scope>NUCLEOTIDE SEQUENCE</scope>
    <source>
        <strain evidence="1">HHB10654</strain>
    </source>
</reference>
<proteinExistence type="predicted"/>
<sequence length="227" mass="26468">MSSTSLTQSPRTRTASLYAESAIGQFDLLLASSSQRAAQYEHQIKELEDKLSEDLSNCRAIESLLRDAFNGIKVRRPLRRTLASIAADRHPYLKKRNYRRADKDALRTNVPHIDRELEESMAVLTELEQRLPEIRSQVAQVRLVYDSGRRKAEELVQDLKWLNNDFYERWRTVIFTKSSPVSWQWKAFLRALFAIVFTLAVWISWVGLSGAYRAHRQRLVWGERLMS</sequence>
<dbReference type="EMBL" id="MU277195">
    <property type="protein sequence ID" value="KAI0065538.1"/>
    <property type="molecule type" value="Genomic_DNA"/>
</dbReference>
<protein>
    <submittedName>
        <fullName evidence="1">Uncharacterized protein</fullName>
    </submittedName>
</protein>
<gene>
    <name evidence="1" type="ORF">BV25DRAFT_1836331</name>
</gene>
<name>A0ACB8TAD1_9AGAM</name>
<evidence type="ECO:0000313" key="1">
    <source>
        <dbReference type="EMBL" id="KAI0065538.1"/>
    </source>
</evidence>
<keyword evidence="2" id="KW-1185">Reference proteome</keyword>